<accession>A0AAU0UP19</accession>
<evidence type="ECO:0000256" key="6">
    <source>
        <dbReference type="ARBA" id="ARBA00023004"/>
    </source>
</evidence>
<dbReference type="PIRSF" id="PIRSF005023">
    <property type="entry name" value="CODH"/>
    <property type="match status" value="1"/>
</dbReference>
<dbReference type="InterPro" id="IPR016101">
    <property type="entry name" value="CO_DH_a-bundle"/>
</dbReference>
<keyword evidence="2 9" id="KW-0004">4Fe-4S</keyword>
<keyword evidence="4 9" id="KW-0479">Metal-binding</keyword>
<evidence type="ECO:0000313" key="12">
    <source>
        <dbReference type="Proteomes" id="UP001329915"/>
    </source>
</evidence>
<sequence>MKYNYPSLNAEMPGREDVKKLTPNPASRELLQRMEDKNIETWLDRYEAQQPQCGFGLRGLCCRNCQWGPCRIGPKSPKGICGKDLNLMVMGNIVRALAAGLAAHGRHAHEVYMTIIAAAEGKLDFPLLGEERVWELAEKFSIQIEDKDLAQTAKEVAQFLLEDLGRMTADPMYMLEAYAPPERKQLWQELGVLPRSGSYEMMETLHMTTLGGCSDWTALAAQELRMALAYCYSTLYGSSMATEILFGIPQPKITEVNYGILKEDHVNILMHGHSPVMAEKVLEKIYSAEIQQQAKDYGAKGIVVGGMCCTGDELLCRHGVPSVTNIMGQELAIGTGAVDAVVVDMQCVIPGLKTAADCFGTEVITTCDSNRIPGAHHIPFDPERPDTLEQDAERIVQLALAAFKNRDRSHIHIPQHRSRAMGGWSCEAVVDAFGGLEKLAQHLKDGTIKGIATVVGCNNPKVPYEHNHVTIVKKLIENGILVTTTGCCSHALLNAGLCAPEAAEQASAGLKDLCRQLGIPPVLAVGGCVDNARSLRLFIDLAQQAGKHVKDMPFMFIGPEPGNEKTVGQGVTFLAHGVSNLVGFPAPIPVPLPTAKEGAQSNDEMDRGSNDVADFFAGDGLYEKVGARVYTEPYPKLAAQTVRMHIKRKRLGLGWRG</sequence>
<feature type="binding site" evidence="10">
    <location>
        <position position="487"/>
    </location>
    <ligand>
        <name>[Ni-4Fe-4S] cluster</name>
        <dbReference type="ChEBI" id="CHEBI:47739"/>
    </ligand>
</feature>
<evidence type="ECO:0000256" key="4">
    <source>
        <dbReference type="ARBA" id="ARBA00022723"/>
    </source>
</evidence>
<dbReference type="GO" id="GO:0050418">
    <property type="term" value="F:hydroxylamine reductase activity"/>
    <property type="evidence" value="ECO:0007669"/>
    <property type="project" value="TreeGrafter"/>
</dbReference>
<dbReference type="GO" id="GO:0004601">
    <property type="term" value="F:peroxidase activity"/>
    <property type="evidence" value="ECO:0007669"/>
    <property type="project" value="TreeGrafter"/>
</dbReference>
<dbReference type="Proteomes" id="UP001329915">
    <property type="component" value="Chromosome"/>
</dbReference>
<feature type="binding site" evidence="10">
    <location>
        <position position="347"/>
    </location>
    <ligand>
        <name>[Ni-4Fe-4S] cluster</name>
        <dbReference type="ChEBI" id="CHEBI:47739"/>
    </ligand>
</feature>
<dbReference type="PANTHER" id="PTHR30109">
    <property type="entry name" value="HYDROXYLAMINE REDUCTASE"/>
    <property type="match status" value="1"/>
</dbReference>
<feature type="binding site" evidence="10">
    <location>
        <position position="457"/>
    </location>
    <ligand>
        <name>[Ni-4Fe-4S] cluster</name>
        <dbReference type="ChEBI" id="CHEBI:47739"/>
    </ligand>
</feature>
<evidence type="ECO:0000256" key="8">
    <source>
        <dbReference type="ARBA" id="ARBA00048733"/>
    </source>
</evidence>
<feature type="binding site" evidence="10">
    <location>
        <position position="65"/>
    </location>
    <ligand>
        <name>[4Fe-4S] cluster</name>
        <dbReference type="ChEBI" id="CHEBI:49883"/>
        <label>2</label>
    </ligand>
</feature>
<evidence type="ECO:0000256" key="3">
    <source>
        <dbReference type="ARBA" id="ARBA00022596"/>
    </source>
</evidence>
<feature type="binding site" evidence="10">
    <location>
        <position position="528"/>
    </location>
    <ligand>
        <name>[Ni-4Fe-4S] cluster</name>
        <dbReference type="ChEBI" id="CHEBI:47739"/>
    </ligand>
</feature>
<evidence type="ECO:0000256" key="5">
    <source>
        <dbReference type="ARBA" id="ARBA00023002"/>
    </source>
</evidence>
<dbReference type="InterPro" id="IPR016099">
    <property type="entry name" value="Prismane-like_a/b-sand"/>
</dbReference>
<dbReference type="Pfam" id="PF03063">
    <property type="entry name" value="Prismane"/>
    <property type="match status" value="1"/>
</dbReference>
<dbReference type="NCBIfam" id="TIGR01702">
    <property type="entry name" value="CO_DH_cata"/>
    <property type="match status" value="1"/>
</dbReference>
<feature type="binding site" evidence="10">
    <location>
        <position position="273"/>
    </location>
    <ligand>
        <name>[Ni-4Fe-4S] cluster</name>
        <dbReference type="ChEBI" id="CHEBI:47739"/>
    </ligand>
</feature>
<evidence type="ECO:0000313" key="11">
    <source>
        <dbReference type="EMBL" id="WRO22675.1"/>
    </source>
</evidence>
<gene>
    <name evidence="11" type="primary">cooS</name>
    <name evidence="11" type="ORF">MFMK1_002513</name>
</gene>
<comment type="cofactor">
    <cofactor evidence="1">
        <name>[4Fe-4S] cluster</name>
        <dbReference type="ChEBI" id="CHEBI:49883"/>
    </cofactor>
</comment>
<dbReference type="GO" id="GO:0043885">
    <property type="term" value="F:anaerobic carbon-monoxide dehydrogenase activity"/>
    <property type="evidence" value="ECO:0007669"/>
    <property type="project" value="UniProtKB-UniRule"/>
</dbReference>
<keyword evidence="7 9" id="KW-0411">Iron-sulfur</keyword>
<evidence type="ECO:0000256" key="10">
    <source>
        <dbReference type="PIRSR" id="PIRSR005023-1"/>
    </source>
</evidence>
<proteinExistence type="predicted"/>
<evidence type="ECO:0000256" key="1">
    <source>
        <dbReference type="ARBA" id="ARBA00001966"/>
    </source>
</evidence>
<feature type="binding site" evidence="10">
    <location>
        <position position="62"/>
    </location>
    <ligand>
        <name>[4Fe-4S] cluster</name>
        <dbReference type="ChEBI" id="CHEBI:49883"/>
        <label>2</label>
    </ligand>
</feature>
<organism evidence="11 12">
    <name type="scientific">Metallumcola ferriviriculae</name>
    <dbReference type="NCBI Taxonomy" id="3039180"/>
    <lineage>
        <taxon>Bacteria</taxon>
        <taxon>Bacillati</taxon>
        <taxon>Bacillota</taxon>
        <taxon>Clostridia</taxon>
        <taxon>Neomoorellales</taxon>
        <taxon>Desulfitibacteraceae</taxon>
        <taxon>Metallumcola</taxon>
    </lineage>
</organism>
<feature type="binding site" evidence="10">
    <location>
        <position position="53"/>
    </location>
    <ligand>
        <name>[4Fe-4S] cluster</name>
        <dbReference type="ChEBI" id="CHEBI:49883"/>
        <label>1</label>
        <note>ligand shared between dimeric partners</note>
    </ligand>
</feature>
<dbReference type="GO" id="GO:0006091">
    <property type="term" value="P:generation of precursor metabolites and energy"/>
    <property type="evidence" value="ECO:0007669"/>
    <property type="project" value="InterPro"/>
</dbReference>
<evidence type="ECO:0000256" key="9">
    <source>
        <dbReference type="PIRNR" id="PIRNR005023"/>
    </source>
</evidence>
<feature type="binding site" evidence="10">
    <location>
        <position position="81"/>
    </location>
    <ligand>
        <name>[4Fe-4S] cluster</name>
        <dbReference type="ChEBI" id="CHEBI:49883"/>
        <label>2</label>
    </ligand>
</feature>
<dbReference type="Gene3D" id="3.40.50.2030">
    <property type="match status" value="2"/>
</dbReference>
<dbReference type="PANTHER" id="PTHR30109:SF4">
    <property type="entry name" value="CARBON MONOXIDE DEHYDROGENASE"/>
    <property type="match status" value="1"/>
</dbReference>
<dbReference type="GO" id="GO:0051539">
    <property type="term" value="F:4 iron, 4 sulfur cluster binding"/>
    <property type="evidence" value="ECO:0007669"/>
    <property type="project" value="UniProtKB-UniRule"/>
</dbReference>
<keyword evidence="5 9" id="KW-0560">Oxidoreductase</keyword>
<dbReference type="EMBL" id="CP121694">
    <property type="protein sequence ID" value="WRO22675.1"/>
    <property type="molecule type" value="Genomic_DNA"/>
</dbReference>
<protein>
    <recommendedName>
        <fullName evidence="9">Carbon monoxide dehydrogenase</fullName>
        <ecNumber evidence="9">1.2.7.4</ecNumber>
    </recommendedName>
</protein>
<dbReference type="EC" id="1.2.7.4" evidence="9"/>
<dbReference type="Gene3D" id="1.20.1270.30">
    <property type="match status" value="1"/>
</dbReference>
<dbReference type="GO" id="GO:0042542">
    <property type="term" value="P:response to hydrogen peroxide"/>
    <property type="evidence" value="ECO:0007669"/>
    <property type="project" value="TreeGrafter"/>
</dbReference>
<comment type="catalytic activity">
    <reaction evidence="8 9">
        <text>CO + 2 oxidized [2Fe-2S]-[ferredoxin] + H2O = 2 reduced [2Fe-2S]-[ferredoxin] + CO2 + 2 H(+)</text>
        <dbReference type="Rhea" id="RHEA:21040"/>
        <dbReference type="Rhea" id="RHEA-COMP:10000"/>
        <dbReference type="Rhea" id="RHEA-COMP:10001"/>
        <dbReference type="ChEBI" id="CHEBI:15377"/>
        <dbReference type="ChEBI" id="CHEBI:15378"/>
        <dbReference type="ChEBI" id="CHEBI:16526"/>
        <dbReference type="ChEBI" id="CHEBI:17245"/>
        <dbReference type="ChEBI" id="CHEBI:33737"/>
        <dbReference type="ChEBI" id="CHEBI:33738"/>
        <dbReference type="EC" id="1.2.7.4"/>
    </reaction>
</comment>
<keyword evidence="3 10" id="KW-0533">Nickel</keyword>
<feature type="binding site" evidence="10">
    <location>
        <position position="61"/>
    </location>
    <ligand>
        <name>[4Fe-4S] cluster</name>
        <dbReference type="ChEBI" id="CHEBI:49883"/>
        <label>1</label>
        <note>ligand shared between dimeric partners</note>
    </ligand>
</feature>
<evidence type="ECO:0000256" key="2">
    <source>
        <dbReference type="ARBA" id="ARBA00022485"/>
    </source>
</evidence>
<reference evidence="11 12" key="1">
    <citation type="submission" date="2023-04" db="EMBL/GenBank/DDBJ databases">
        <authorList>
            <person name="Hsu D."/>
        </authorList>
    </citation>
    <scope>NUCLEOTIDE SEQUENCE [LARGE SCALE GENOMIC DNA]</scope>
    <source>
        <strain evidence="11 12">MK1</strain>
    </source>
</reference>
<dbReference type="InterPro" id="IPR004137">
    <property type="entry name" value="HCP/CODH"/>
</dbReference>
<dbReference type="AlphaFoldDB" id="A0AAU0UP19"/>
<keyword evidence="6 9" id="KW-0408">Iron</keyword>
<dbReference type="InterPro" id="IPR011254">
    <property type="entry name" value="Prismane-like_sf"/>
</dbReference>
<dbReference type="SUPFAM" id="SSF56821">
    <property type="entry name" value="Prismane protein-like"/>
    <property type="match status" value="1"/>
</dbReference>
<dbReference type="InterPro" id="IPR010047">
    <property type="entry name" value="CODH"/>
</dbReference>
<dbReference type="KEGG" id="dbc:MFMK1_002513"/>
<dbReference type="GO" id="GO:0016151">
    <property type="term" value="F:nickel cation binding"/>
    <property type="evidence" value="ECO:0007669"/>
    <property type="project" value="InterPro"/>
</dbReference>
<dbReference type="RefSeq" id="WP_366922082.1">
    <property type="nucleotide sequence ID" value="NZ_CP121694.1"/>
</dbReference>
<feature type="binding site" evidence="10">
    <location>
        <position position="309"/>
    </location>
    <ligand>
        <name>[Ni-4Fe-4S] cluster</name>
        <dbReference type="ChEBI" id="CHEBI:47739"/>
    </ligand>
</feature>
<keyword evidence="12" id="KW-1185">Reference proteome</keyword>
<name>A0AAU0UP19_9FIRM</name>
<feature type="binding site" evidence="10">
    <location>
        <position position="70"/>
    </location>
    <ligand>
        <name>[4Fe-4S] cluster</name>
        <dbReference type="ChEBI" id="CHEBI:49883"/>
        <label>2</label>
    </ligand>
</feature>
<evidence type="ECO:0000256" key="7">
    <source>
        <dbReference type="ARBA" id="ARBA00023014"/>
    </source>
</evidence>